<evidence type="ECO:0000313" key="11">
    <source>
        <dbReference type="EMBL" id="HGK23991.1"/>
    </source>
</evidence>
<evidence type="ECO:0000256" key="2">
    <source>
        <dbReference type="ARBA" id="ARBA00022490"/>
    </source>
</evidence>
<dbReference type="GO" id="GO:0006281">
    <property type="term" value="P:DNA repair"/>
    <property type="evidence" value="ECO:0007669"/>
    <property type="project" value="UniProtKB-UniRule"/>
</dbReference>
<feature type="site" description="Interaction with target DNA" evidence="10">
    <location>
        <position position="79"/>
    </location>
</feature>
<keyword evidence="7 10" id="KW-0378">Hydrolase</keyword>
<dbReference type="RefSeq" id="WP_012548739.1">
    <property type="nucleotide sequence ID" value="NZ_VTFL01000002.1"/>
</dbReference>
<evidence type="ECO:0000256" key="6">
    <source>
        <dbReference type="ARBA" id="ARBA00022763"/>
    </source>
</evidence>
<comment type="catalytic activity">
    <reaction evidence="10">
        <text>Endonucleolytic cleavage at apurinic or apyrimidinic sites to products with a 5'-phosphate.</text>
        <dbReference type="EC" id="3.1.21.7"/>
    </reaction>
</comment>
<feature type="binding site" evidence="10">
    <location>
        <position position="109"/>
    </location>
    <ligand>
        <name>Mg(2+)</name>
        <dbReference type="ChEBI" id="CHEBI:18420"/>
    </ligand>
</feature>
<evidence type="ECO:0000256" key="9">
    <source>
        <dbReference type="ARBA" id="ARBA00023204"/>
    </source>
</evidence>
<dbReference type="NCBIfam" id="NF008629">
    <property type="entry name" value="PRK11617.1"/>
    <property type="match status" value="1"/>
</dbReference>
<evidence type="ECO:0000256" key="3">
    <source>
        <dbReference type="ARBA" id="ARBA00022722"/>
    </source>
</evidence>
<keyword evidence="6 10" id="KW-0227">DNA damage</keyword>
<evidence type="ECO:0000256" key="5">
    <source>
        <dbReference type="ARBA" id="ARBA00022759"/>
    </source>
</evidence>
<dbReference type="OMA" id="NACAHTL"/>
<keyword evidence="4 10" id="KW-0479">Metal-binding</keyword>
<dbReference type="AlphaFoldDB" id="A0A7C2CS52"/>
<gene>
    <name evidence="10" type="primary">nfi</name>
    <name evidence="11" type="ORF">ENU78_06125</name>
</gene>
<dbReference type="GO" id="GO:0000287">
    <property type="term" value="F:magnesium ion binding"/>
    <property type="evidence" value="ECO:0007669"/>
    <property type="project" value="UniProtKB-UniRule"/>
</dbReference>
<dbReference type="GO" id="GO:0043737">
    <property type="term" value="F:deoxyribonuclease V activity"/>
    <property type="evidence" value="ECO:0007669"/>
    <property type="project" value="UniProtKB-UniRule"/>
</dbReference>
<dbReference type="GO" id="GO:0005737">
    <property type="term" value="C:cytoplasm"/>
    <property type="evidence" value="ECO:0007669"/>
    <property type="project" value="UniProtKB-SubCell"/>
</dbReference>
<dbReference type="PANTHER" id="PTHR28511:SF1">
    <property type="entry name" value="ENDONUCLEASE V"/>
    <property type="match status" value="1"/>
</dbReference>
<dbReference type="EMBL" id="DTDV01000017">
    <property type="protein sequence ID" value="HGK23991.1"/>
    <property type="molecule type" value="Genomic_DNA"/>
</dbReference>
<dbReference type="GO" id="GO:0003727">
    <property type="term" value="F:single-stranded RNA binding"/>
    <property type="evidence" value="ECO:0007669"/>
    <property type="project" value="TreeGrafter"/>
</dbReference>
<evidence type="ECO:0000256" key="1">
    <source>
        <dbReference type="ARBA" id="ARBA00004496"/>
    </source>
</evidence>
<dbReference type="GO" id="GO:0016891">
    <property type="term" value="F:RNA endonuclease activity producing 5'-phosphomonoesters, hydrolytic mechanism"/>
    <property type="evidence" value="ECO:0007669"/>
    <property type="project" value="TreeGrafter"/>
</dbReference>
<keyword evidence="2 10" id="KW-0963">Cytoplasm</keyword>
<dbReference type="PANTHER" id="PTHR28511">
    <property type="entry name" value="ENDONUCLEASE V"/>
    <property type="match status" value="1"/>
</dbReference>
<dbReference type="FunFam" id="3.30.2170.10:FF:000008">
    <property type="entry name" value="Endonuclease V"/>
    <property type="match status" value="1"/>
</dbReference>
<proteinExistence type="inferred from homology"/>
<evidence type="ECO:0000256" key="7">
    <source>
        <dbReference type="ARBA" id="ARBA00022801"/>
    </source>
</evidence>
<keyword evidence="3 10" id="KW-0540">Nuclease</keyword>
<evidence type="ECO:0000256" key="10">
    <source>
        <dbReference type="HAMAP-Rule" id="MF_00801"/>
    </source>
</evidence>
<evidence type="ECO:0000256" key="8">
    <source>
        <dbReference type="ARBA" id="ARBA00022842"/>
    </source>
</evidence>
<dbReference type="Gene3D" id="3.30.2170.10">
    <property type="entry name" value="archaeoglobus fulgidus dsm 4304 superfamily"/>
    <property type="match status" value="1"/>
</dbReference>
<dbReference type="HAMAP" id="MF_00801">
    <property type="entry name" value="Endonuclease_5"/>
    <property type="match status" value="1"/>
</dbReference>
<dbReference type="CDD" id="cd06559">
    <property type="entry name" value="Endonuclease_V"/>
    <property type="match status" value="1"/>
</dbReference>
<dbReference type="EC" id="3.1.21.7" evidence="10"/>
<organism evidence="11">
    <name type="scientific">Dictyoglomus thermophilum</name>
    <dbReference type="NCBI Taxonomy" id="14"/>
    <lineage>
        <taxon>Bacteria</taxon>
        <taxon>Pseudomonadati</taxon>
        <taxon>Dictyoglomota</taxon>
        <taxon>Dictyoglomia</taxon>
        <taxon>Dictyoglomales</taxon>
        <taxon>Dictyoglomaceae</taxon>
        <taxon>Dictyoglomus</taxon>
    </lineage>
</organism>
<comment type="cofactor">
    <cofactor evidence="10">
        <name>Mg(2+)</name>
        <dbReference type="ChEBI" id="CHEBI:18420"/>
    </cofactor>
</comment>
<dbReference type="InterPro" id="IPR007581">
    <property type="entry name" value="Endonuclease-V"/>
</dbReference>
<comment type="subcellular location">
    <subcellularLocation>
        <location evidence="1 10">Cytoplasm</location>
    </subcellularLocation>
</comment>
<sequence length="228" mass="25848">MDYESKYFKWLGYEETVRLQKEISEKIIKEDAFKNLRYVGGVDTSSIEDKIAGVIVVLEFNTLEVLEVSIEISQVNFPYIPGFLSFREGPIILKAWENLKIKPDLLIFDGQGIAHPRRLGIASHVGYVLDVPSIGCAKKILVGVYKEPDKKRGSFEYIYIDNEIVGAVVRTKDNVKPVFVSLGHKISLSTSIEIILKTSTKYRLPEPVRLAHIYSKKALNFEIKGELL</sequence>
<comment type="similarity">
    <text evidence="10">Belongs to the endonuclease V family.</text>
</comment>
<evidence type="ECO:0000256" key="4">
    <source>
        <dbReference type="ARBA" id="ARBA00022723"/>
    </source>
</evidence>
<keyword evidence="5 10" id="KW-0255">Endonuclease</keyword>
<reference evidence="11" key="1">
    <citation type="journal article" date="2020" name="mSystems">
        <title>Genome- and Community-Level Interaction Insights into Carbon Utilization and Element Cycling Functions of Hydrothermarchaeota in Hydrothermal Sediment.</title>
        <authorList>
            <person name="Zhou Z."/>
            <person name="Liu Y."/>
            <person name="Xu W."/>
            <person name="Pan J."/>
            <person name="Luo Z.H."/>
            <person name="Li M."/>
        </authorList>
    </citation>
    <scope>NUCLEOTIDE SEQUENCE [LARGE SCALE GENOMIC DNA]</scope>
    <source>
        <strain evidence="11">SpSt-70</strain>
    </source>
</reference>
<protein>
    <recommendedName>
        <fullName evidence="10">Endonuclease V</fullName>
        <ecNumber evidence="10">3.1.21.7</ecNumber>
    </recommendedName>
    <alternativeName>
        <fullName evidence="10">Deoxyinosine 3'endonuclease</fullName>
    </alternativeName>
    <alternativeName>
        <fullName evidence="10">Deoxyribonuclease V</fullName>
        <shortName evidence="10">DNase V</shortName>
    </alternativeName>
</protein>
<keyword evidence="9 10" id="KW-0234">DNA repair</keyword>
<name>A0A7C2CS52_DICTH</name>
<dbReference type="SMR" id="A0A7C2CS52"/>
<dbReference type="Pfam" id="PF04493">
    <property type="entry name" value="Endonuclease_5"/>
    <property type="match status" value="1"/>
</dbReference>
<accession>A0A7C2CS52</accession>
<comment type="function">
    <text evidence="10">DNA repair enzyme involved in the repair of deaminated bases. Selectively cleaves double-stranded DNA at the second phosphodiester bond 3' to a deoxyinosine leaving behind the intact lesion on the nicked DNA.</text>
</comment>
<comment type="caution">
    <text evidence="11">The sequence shown here is derived from an EMBL/GenBank/DDBJ whole genome shotgun (WGS) entry which is preliminary data.</text>
</comment>
<keyword evidence="8 10" id="KW-0460">Magnesium</keyword>
<feature type="binding site" evidence="10">
    <location>
        <position position="43"/>
    </location>
    <ligand>
        <name>Mg(2+)</name>
        <dbReference type="ChEBI" id="CHEBI:18420"/>
    </ligand>
</feature>